<dbReference type="OrthoDB" id="5148600at2"/>
<keyword evidence="2 10" id="KW-1003">Cell membrane</keyword>
<comment type="similarity">
    <text evidence="7 10">Belongs to the fluoride channel Fluc/FEX (TC 1.A.43) family.</text>
</comment>
<feature type="transmembrane region" description="Helical" evidence="10">
    <location>
        <begin position="38"/>
        <end position="66"/>
    </location>
</feature>
<keyword evidence="12" id="KW-1185">Reference proteome</keyword>
<dbReference type="KEGG" id="chm:B842_10670"/>
<feature type="transmembrane region" description="Helical" evidence="10">
    <location>
        <begin position="87"/>
        <end position="107"/>
    </location>
</feature>
<keyword evidence="6 10" id="KW-0407">Ion channel</keyword>
<evidence type="ECO:0000256" key="2">
    <source>
        <dbReference type="ARBA" id="ARBA00022475"/>
    </source>
</evidence>
<dbReference type="InterPro" id="IPR003691">
    <property type="entry name" value="FluC"/>
</dbReference>
<keyword evidence="10" id="KW-0813">Transport</keyword>
<comment type="caution">
    <text evidence="10">Lacks conserved residue(s) required for the propagation of feature annotation.</text>
</comment>
<keyword evidence="10" id="KW-0915">Sodium</keyword>
<dbReference type="AlphaFoldDB" id="A0A0B5DCT3"/>
<keyword evidence="10" id="KW-0479">Metal-binding</keyword>
<dbReference type="EMBL" id="CP005286">
    <property type="protein sequence ID" value="AJE33983.1"/>
    <property type="molecule type" value="Genomic_DNA"/>
</dbReference>
<sequence length="110" mass="10938">MSLTAVLAVGVGGFCGGVARWALGVWPGGLRGTFAANLLAVIVLGAALGAGGVTSLAWGTGFAGALSTWSTLAREIGGLLRARRFRLVAGYTTATLTAGVAVAWLMAGLF</sequence>
<keyword evidence="3 10" id="KW-0812">Transmembrane</keyword>
<evidence type="ECO:0000313" key="12">
    <source>
        <dbReference type="Proteomes" id="UP000031524"/>
    </source>
</evidence>
<dbReference type="RefSeq" id="WP_040086651.1">
    <property type="nucleotide sequence ID" value="NZ_BCSU01000032.1"/>
</dbReference>
<dbReference type="Pfam" id="PF02537">
    <property type="entry name" value="CRCB"/>
    <property type="match status" value="1"/>
</dbReference>
<evidence type="ECO:0000256" key="5">
    <source>
        <dbReference type="ARBA" id="ARBA00023136"/>
    </source>
</evidence>
<evidence type="ECO:0000256" key="8">
    <source>
        <dbReference type="ARBA" id="ARBA00035585"/>
    </source>
</evidence>
<dbReference type="HAMAP" id="MF_00454">
    <property type="entry name" value="FluC"/>
    <property type="match status" value="1"/>
</dbReference>
<feature type="binding site" evidence="10">
    <location>
        <position position="64"/>
    </location>
    <ligand>
        <name>Na(+)</name>
        <dbReference type="ChEBI" id="CHEBI:29101"/>
        <note>structural</note>
    </ligand>
</feature>
<comment type="catalytic activity">
    <reaction evidence="8">
        <text>fluoride(in) = fluoride(out)</text>
        <dbReference type="Rhea" id="RHEA:76159"/>
        <dbReference type="ChEBI" id="CHEBI:17051"/>
    </reaction>
    <physiologicalReaction direction="left-to-right" evidence="8">
        <dbReference type="Rhea" id="RHEA:76160"/>
    </physiologicalReaction>
</comment>
<comment type="subcellular location">
    <subcellularLocation>
        <location evidence="1 10">Cell membrane</location>
        <topology evidence="1 10">Multi-pass membrane protein</topology>
    </subcellularLocation>
</comment>
<comment type="activity regulation">
    <text evidence="10">Na(+) is not transported, but it plays an essential structural role and its presence is essential for fluoride channel function.</text>
</comment>
<accession>A0A0B5DCT3</accession>
<feature type="binding site" evidence="10">
    <location>
        <position position="67"/>
    </location>
    <ligand>
        <name>Na(+)</name>
        <dbReference type="ChEBI" id="CHEBI:29101"/>
        <note>structural</note>
    </ligand>
</feature>
<evidence type="ECO:0000313" key="11">
    <source>
        <dbReference type="EMBL" id="AJE33983.1"/>
    </source>
</evidence>
<keyword evidence="4 10" id="KW-1133">Transmembrane helix</keyword>
<evidence type="ECO:0000256" key="3">
    <source>
        <dbReference type="ARBA" id="ARBA00022692"/>
    </source>
</evidence>
<keyword evidence="5 10" id="KW-0472">Membrane</keyword>
<dbReference type="Proteomes" id="UP000031524">
    <property type="component" value="Chromosome"/>
</dbReference>
<protein>
    <recommendedName>
        <fullName evidence="10">Fluoride-specific ion channel FluC</fullName>
    </recommendedName>
</protein>
<keyword evidence="10" id="KW-0406">Ion transport</keyword>
<evidence type="ECO:0000256" key="7">
    <source>
        <dbReference type="ARBA" id="ARBA00035120"/>
    </source>
</evidence>
<evidence type="ECO:0000256" key="6">
    <source>
        <dbReference type="ARBA" id="ARBA00023303"/>
    </source>
</evidence>
<proteinExistence type="inferred from homology"/>
<evidence type="ECO:0000256" key="4">
    <source>
        <dbReference type="ARBA" id="ARBA00022989"/>
    </source>
</evidence>
<gene>
    <name evidence="10" type="primary">fluC</name>
    <name evidence="10" type="synonym">crcB</name>
    <name evidence="11" type="ORF">B842_10670</name>
</gene>
<dbReference type="HOGENOM" id="CLU_114342_2_2_11"/>
<dbReference type="GO" id="GO:0046872">
    <property type="term" value="F:metal ion binding"/>
    <property type="evidence" value="ECO:0007669"/>
    <property type="project" value="UniProtKB-KW"/>
</dbReference>
<organism evidence="11 12">
    <name type="scientific">Corynebacterium humireducens NBRC 106098 = DSM 45392</name>
    <dbReference type="NCBI Taxonomy" id="1223515"/>
    <lineage>
        <taxon>Bacteria</taxon>
        <taxon>Bacillati</taxon>
        <taxon>Actinomycetota</taxon>
        <taxon>Actinomycetes</taxon>
        <taxon>Mycobacteriales</taxon>
        <taxon>Corynebacteriaceae</taxon>
        <taxon>Corynebacterium</taxon>
    </lineage>
</organism>
<dbReference type="GO" id="GO:0005886">
    <property type="term" value="C:plasma membrane"/>
    <property type="evidence" value="ECO:0007669"/>
    <property type="project" value="UniProtKB-SubCell"/>
</dbReference>
<dbReference type="STRING" id="1223515.B842_10670"/>
<evidence type="ECO:0000256" key="10">
    <source>
        <dbReference type="HAMAP-Rule" id="MF_00454"/>
    </source>
</evidence>
<name>A0A0B5DCT3_9CORY</name>
<dbReference type="GO" id="GO:0062054">
    <property type="term" value="F:fluoride channel activity"/>
    <property type="evidence" value="ECO:0007669"/>
    <property type="project" value="UniProtKB-UniRule"/>
</dbReference>
<evidence type="ECO:0000256" key="9">
    <source>
        <dbReference type="ARBA" id="ARBA00049940"/>
    </source>
</evidence>
<dbReference type="GO" id="GO:0140114">
    <property type="term" value="P:cellular detoxification of fluoride"/>
    <property type="evidence" value="ECO:0007669"/>
    <property type="project" value="UniProtKB-UniRule"/>
</dbReference>
<evidence type="ECO:0000256" key="1">
    <source>
        <dbReference type="ARBA" id="ARBA00004651"/>
    </source>
</evidence>
<comment type="function">
    <text evidence="9 10">Fluoride-specific ion channel. Important for reducing fluoride concentration in the cell, thus reducing its toxicity.</text>
</comment>
<reference evidence="11 12" key="1">
    <citation type="submission" date="2013-04" db="EMBL/GenBank/DDBJ databases">
        <title>Complete genome sequence of Corynebacterium humireducens DSM 45392(T), isolated from a wastewater-fed microbial fuel cell.</title>
        <authorList>
            <person name="Ruckert C."/>
            <person name="Albersmeier A."/>
            <person name="Kalinowski J."/>
        </authorList>
    </citation>
    <scope>NUCLEOTIDE SEQUENCE [LARGE SCALE GENOMIC DNA]</scope>
    <source>
        <strain evidence="12">MFC-5</strain>
    </source>
</reference>